<feature type="chain" id="PRO_5031062494" evidence="2">
    <location>
        <begin position="20"/>
        <end position="409"/>
    </location>
</feature>
<keyword evidence="2" id="KW-0732">Signal</keyword>
<keyword evidence="1" id="KW-0812">Transmembrane</keyword>
<dbReference type="EMBL" id="HBNS01029765">
    <property type="protein sequence ID" value="CAE4623393.1"/>
    <property type="molecule type" value="Transcribed_RNA"/>
</dbReference>
<evidence type="ECO:0000256" key="2">
    <source>
        <dbReference type="SAM" id="SignalP"/>
    </source>
</evidence>
<protein>
    <submittedName>
        <fullName evidence="3">Uncharacterized protein</fullName>
    </submittedName>
</protein>
<proteinExistence type="predicted"/>
<keyword evidence="1" id="KW-1133">Transmembrane helix</keyword>
<organism evidence="3">
    <name type="scientific">Ditylum brightwellii</name>
    <dbReference type="NCBI Taxonomy" id="49249"/>
    <lineage>
        <taxon>Eukaryota</taxon>
        <taxon>Sar</taxon>
        <taxon>Stramenopiles</taxon>
        <taxon>Ochrophyta</taxon>
        <taxon>Bacillariophyta</taxon>
        <taxon>Mediophyceae</taxon>
        <taxon>Lithodesmiophycidae</taxon>
        <taxon>Lithodesmiales</taxon>
        <taxon>Lithodesmiaceae</taxon>
        <taxon>Ditylum</taxon>
    </lineage>
</organism>
<evidence type="ECO:0000313" key="3">
    <source>
        <dbReference type="EMBL" id="CAE4623393.1"/>
    </source>
</evidence>
<accession>A0A7S4VPI0</accession>
<gene>
    <name evidence="3" type="ORF">DBRI00130_LOCUS23403</name>
</gene>
<evidence type="ECO:0000256" key="1">
    <source>
        <dbReference type="SAM" id="Phobius"/>
    </source>
</evidence>
<feature type="signal peptide" evidence="2">
    <location>
        <begin position="1"/>
        <end position="19"/>
    </location>
</feature>
<reference evidence="3" key="1">
    <citation type="submission" date="2021-01" db="EMBL/GenBank/DDBJ databases">
        <authorList>
            <person name="Corre E."/>
            <person name="Pelletier E."/>
            <person name="Niang G."/>
            <person name="Scheremetjew M."/>
            <person name="Finn R."/>
            <person name="Kale V."/>
            <person name="Holt S."/>
            <person name="Cochrane G."/>
            <person name="Meng A."/>
            <person name="Brown T."/>
            <person name="Cohen L."/>
        </authorList>
    </citation>
    <scope>NUCLEOTIDE SEQUENCE</scope>
    <source>
        <strain evidence="3">GSO104</strain>
    </source>
</reference>
<feature type="transmembrane region" description="Helical" evidence="1">
    <location>
        <begin position="376"/>
        <end position="393"/>
    </location>
</feature>
<keyword evidence="1" id="KW-0472">Membrane</keyword>
<name>A0A7S4VPI0_9STRA</name>
<sequence>MIYRFTPILFASLMALASANPFAPAQSKNDAKTEHMSKLLRKATPTANSQLRRLNDEYEMDLTPYSLKFMQCQFVKAYDDDMADDEDSATVLGTQRFVTFRLCPDCDSCSSEYGEYIVDLQSYLESMIDYYQEEQENYCKACEECAGMDADADAGDADADAGGRRLDLDCQTCYPTCQNIENMEENGYLDASEFIECQQMGDANDDGSAYYTGPMCSNGGTKIKIGVFTDDLCTEFAEDGTDVDTLFQAQADAEGDANAVPFRLSYHLLKKVHDSSNCVSCLVEDNDADANDDAEVAEVCEELYEEAAKCETPYGFNGALASAAEEYANQAANEETVCTFIKAVNGGVYDEKGEISLSSSNVSTGGGSGTSGAQKFFLSAFVIGTIGLLAYGATLHSQLTREKATFATA</sequence>
<dbReference type="AlphaFoldDB" id="A0A7S4VPI0"/>